<dbReference type="PANTHER" id="PTHR38111:SF11">
    <property type="entry name" value="TRANSCRIPTION FACTOR DOMAIN-CONTAINING PROTEIN-RELATED"/>
    <property type="match status" value="1"/>
</dbReference>
<feature type="domain" description="Zn(2)-C6 fungal-type" evidence="5">
    <location>
        <begin position="10"/>
        <end position="38"/>
    </location>
</feature>
<evidence type="ECO:0000313" key="7">
    <source>
        <dbReference type="Proteomes" id="UP001213681"/>
    </source>
</evidence>
<dbReference type="Gene3D" id="4.10.240.10">
    <property type="entry name" value="Zn(2)-C6 fungal-type DNA-binding domain"/>
    <property type="match status" value="1"/>
</dbReference>
<gene>
    <name evidence="6" type="ORF">N7458_005125</name>
</gene>
<dbReference type="GO" id="GO:0008270">
    <property type="term" value="F:zinc ion binding"/>
    <property type="evidence" value="ECO:0007669"/>
    <property type="project" value="InterPro"/>
</dbReference>
<keyword evidence="7" id="KW-1185">Reference proteome</keyword>
<reference evidence="6" key="1">
    <citation type="submission" date="2022-12" db="EMBL/GenBank/DDBJ databases">
        <authorList>
            <person name="Petersen C."/>
        </authorList>
    </citation>
    <scope>NUCLEOTIDE SEQUENCE</scope>
    <source>
        <strain evidence="6">IBT 16125</strain>
    </source>
</reference>
<dbReference type="SMART" id="SM00066">
    <property type="entry name" value="GAL4"/>
    <property type="match status" value="1"/>
</dbReference>
<dbReference type="InterPro" id="IPR001138">
    <property type="entry name" value="Zn2Cys6_DnaBD"/>
</dbReference>
<dbReference type="RefSeq" id="XP_056767125.1">
    <property type="nucleotide sequence ID" value="XM_056908507.1"/>
</dbReference>
<evidence type="ECO:0000256" key="3">
    <source>
        <dbReference type="ARBA" id="ARBA00023163"/>
    </source>
</evidence>
<dbReference type="EMBL" id="JAPVEA010000005">
    <property type="protein sequence ID" value="KAJ5454169.1"/>
    <property type="molecule type" value="Genomic_DNA"/>
</dbReference>
<keyword evidence="2" id="KW-0238">DNA-binding</keyword>
<evidence type="ECO:0000313" key="6">
    <source>
        <dbReference type="EMBL" id="KAJ5454169.1"/>
    </source>
</evidence>
<dbReference type="PROSITE" id="PS50048">
    <property type="entry name" value="ZN2_CY6_FUNGAL_2"/>
    <property type="match status" value="1"/>
</dbReference>
<dbReference type="Pfam" id="PF00172">
    <property type="entry name" value="Zn_clus"/>
    <property type="match status" value="1"/>
</dbReference>
<comment type="caution">
    <text evidence="6">The sequence shown here is derived from an EMBL/GenBank/DDBJ whole genome shotgun (WGS) entry which is preliminary data.</text>
</comment>
<evidence type="ECO:0000259" key="5">
    <source>
        <dbReference type="PROSITE" id="PS50048"/>
    </source>
</evidence>
<dbReference type="AlphaFoldDB" id="A0AAD6C7T4"/>
<keyword evidence="3" id="KW-0804">Transcription</keyword>
<dbReference type="SUPFAM" id="SSF57701">
    <property type="entry name" value="Zn2/Cys6 DNA-binding domain"/>
    <property type="match status" value="1"/>
</dbReference>
<dbReference type="GeneID" id="81598750"/>
<keyword evidence="1" id="KW-0805">Transcription regulation</keyword>
<dbReference type="CDD" id="cd00067">
    <property type="entry name" value="GAL4"/>
    <property type="match status" value="1"/>
</dbReference>
<evidence type="ECO:0000256" key="1">
    <source>
        <dbReference type="ARBA" id="ARBA00023015"/>
    </source>
</evidence>
<dbReference type="PANTHER" id="PTHR38111">
    <property type="entry name" value="ZN(2)-C6 FUNGAL-TYPE DOMAIN-CONTAINING PROTEIN-RELATED"/>
    <property type="match status" value="1"/>
</dbReference>
<dbReference type="InterPro" id="IPR036864">
    <property type="entry name" value="Zn2-C6_fun-type_DNA-bd_sf"/>
</dbReference>
<evidence type="ECO:0000256" key="2">
    <source>
        <dbReference type="ARBA" id="ARBA00023125"/>
    </source>
</evidence>
<dbReference type="InterPro" id="IPR053178">
    <property type="entry name" value="Osmoadaptation_assoc"/>
</dbReference>
<dbReference type="Proteomes" id="UP001213681">
    <property type="component" value="Unassembled WGS sequence"/>
</dbReference>
<name>A0AAD6C7T4_9EURO</name>
<sequence length="554" mass="62586">MGGIPWQSKGCRTCRKRKIKCDQQEPECARCLKTGVKCLGYDRDRFFVHQVTTGKSKRSTNSNATGGGGPGAFFKGAGKLQVAKRPPLRPQQQQHQQQPWIIPQAVASGPAMRSQVFSEFANIYFPQSIDTSYALDVWHYLISGFSALPKKTEMLDKAIAALACFYLGKLRKDNRLFNHGIQLYNSAIRHLSAMMSQNSYCDDIVYTTIVFQEIESCYCPHGLHVWVAHIAGTNAILRHFRRKAGKNPLIDAIYNQHQKLRILFSTTGTGMSPEDYDYLTKPCDDRPVNGLMKFYGEASPIVDAINTVDASDYQACNAVLAKCIAHKDALMAWYAAHKKDFGGGPSECKPGTILNPRLPPTDDLFGTSYRFSSLDNAKLHIVFWVALSISHRMIYEARGLVLSHSNTPSTPTDRTQDVDLLLSMFYHDEIGRSVPYCVQDSMKSWGFSTLLWGLSQILNPYAEAGNWDKFVWCQTALMLGSERGYESAVRLNEIFWAVWHRVNPRQQRFMALSLRDFDPQYDKQNLNTPKQHYMKLMDATVEPTMLDGPPEESL</sequence>
<organism evidence="6 7">
    <name type="scientific">Penicillium daleae</name>
    <dbReference type="NCBI Taxonomy" id="63821"/>
    <lineage>
        <taxon>Eukaryota</taxon>
        <taxon>Fungi</taxon>
        <taxon>Dikarya</taxon>
        <taxon>Ascomycota</taxon>
        <taxon>Pezizomycotina</taxon>
        <taxon>Eurotiomycetes</taxon>
        <taxon>Eurotiomycetidae</taxon>
        <taxon>Eurotiales</taxon>
        <taxon>Aspergillaceae</taxon>
        <taxon>Penicillium</taxon>
    </lineage>
</organism>
<keyword evidence="4" id="KW-0539">Nucleus</keyword>
<dbReference type="GO" id="GO:0003677">
    <property type="term" value="F:DNA binding"/>
    <property type="evidence" value="ECO:0007669"/>
    <property type="project" value="UniProtKB-KW"/>
</dbReference>
<dbReference type="GO" id="GO:0000981">
    <property type="term" value="F:DNA-binding transcription factor activity, RNA polymerase II-specific"/>
    <property type="evidence" value="ECO:0007669"/>
    <property type="project" value="InterPro"/>
</dbReference>
<evidence type="ECO:0000256" key="4">
    <source>
        <dbReference type="ARBA" id="ARBA00023242"/>
    </source>
</evidence>
<protein>
    <recommendedName>
        <fullName evidence="5">Zn(2)-C6 fungal-type domain-containing protein</fullName>
    </recommendedName>
</protein>
<reference evidence="6" key="2">
    <citation type="journal article" date="2023" name="IMA Fungus">
        <title>Comparative genomic study of the Penicillium genus elucidates a diverse pangenome and 15 lateral gene transfer events.</title>
        <authorList>
            <person name="Petersen C."/>
            <person name="Sorensen T."/>
            <person name="Nielsen M.R."/>
            <person name="Sondergaard T.E."/>
            <person name="Sorensen J.L."/>
            <person name="Fitzpatrick D.A."/>
            <person name="Frisvad J.C."/>
            <person name="Nielsen K.L."/>
        </authorList>
    </citation>
    <scope>NUCLEOTIDE SEQUENCE</scope>
    <source>
        <strain evidence="6">IBT 16125</strain>
    </source>
</reference>
<proteinExistence type="predicted"/>
<accession>A0AAD6C7T4</accession>
<dbReference type="PROSITE" id="PS00463">
    <property type="entry name" value="ZN2_CY6_FUNGAL_1"/>
    <property type="match status" value="1"/>
</dbReference>